<dbReference type="GO" id="GO:0004252">
    <property type="term" value="F:serine-type endopeptidase activity"/>
    <property type="evidence" value="ECO:0007669"/>
    <property type="project" value="InterPro"/>
</dbReference>
<evidence type="ECO:0000256" key="2">
    <source>
        <dbReference type="ARBA" id="ARBA00009370"/>
    </source>
</evidence>
<keyword evidence="6" id="KW-0812">Transmembrane</keyword>
<protein>
    <recommendedName>
        <fullName evidence="3">signal peptidase I</fullName>
        <ecNumber evidence="3">3.4.21.89</ecNumber>
    </recommendedName>
</protein>
<feature type="transmembrane region" description="Helical" evidence="6">
    <location>
        <begin position="27"/>
        <end position="46"/>
    </location>
</feature>
<keyword evidence="5" id="KW-0378">Hydrolase</keyword>
<dbReference type="NCBIfam" id="TIGR02227">
    <property type="entry name" value="sigpep_I_bact"/>
    <property type="match status" value="1"/>
</dbReference>
<dbReference type="AlphaFoldDB" id="X1FTM5"/>
<evidence type="ECO:0000256" key="4">
    <source>
        <dbReference type="ARBA" id="ARBA00022670"/>
    </source>
</evidence>
<name>X1FTM5_9ZZZZ</name>
<dbReference type="PRINTS" id="PR00727">
    <property type="entry name" value="LEADERPTASE"/>
</dbReference>
<feature type="domain" description="Peptidase S26" evidence="7">
    <location>
        <begin position="25"/>
        <end position="178"/>
    </location>
</feature>
<proteinExistence type="inferred from homology"/>
<dbReference type="InterPro" id="IPR019758">
    <property type="entry name" value="Pept_S26A_signal_pept_1_CS"/>
</dbReference>
<dbReference type="PROSITE" id="PS00501">
    <property type="entry name" value="SPASE_I_1"/>
    <property type="match status" value="1"/>
</dbReference>
<dbReference type="EMBL" id="BARU01000716">
    <property type="protein sequence ID" value="GAH24118.1"/>
    <property type="molecule type" value="Genomic_DNA"/>
</dbReference>
<evidence type="ECO:0000313" key="8">
    <source>
        <dbReference type="EMBL" id="GAH24118.1"/>
    </source>
</evidence>
<keyword evidence="6" id="KW-0472">Membrane</keyword>
<reference evidence="8" key="1">
    <citation type="journal article" date="2014" name="Front. Microbiol.">
        <title>High frequency of phylogenetically diverse reductive dehalogenase-homologous genes in deep subseafloor sedimentary metagenomes.</title>
        <authorList>
            <person name="Kawai M."/>
            <person name="Futagami T."/>
            <person name="Toyoda A."/>
            <person name="Takaki Y."/>
            <person name="Nishi S."/>
            <person name="Hori S."/>
            <person name="Arai W."/>
            <person name="Tsubouchi T."/>
            <person name="Morono Y."/>
            <person name="Uchiyama I."/>
            <person name="Ito T."/>
            <person name="Fujiyama A."/>
            <person name="Inagaki F."/>
            <person name="Takami H."/>
        </authorList>
    </citation>
    <scope>NUCLEOTIDE SEQUENCE</scope>
    <source>
        <strain evidence="8">Expedition CK06-06</strain>
    </source>
</reference>
<dbReference type="PANTHER" id="PTHR43390">
    <property type="entry name" value="SIGNAL PEPTIDASE I"/>
    <property type="match status" value="1"/>
</dbReference>
<dbReference type="InterPro" id="IPR019756">
    <property type="entry name" value="Pept_S26A_signal_pept_1_Ser-AS"/>
</dbReference>
<organism evidence="8">
    <name type="scientific">marine sediment metagenome</name>
    <dbReference type="NCBI Taxonomy" id="412755"/>
    <lineage>
        <taxon>unclassified sequences</taxon>
        <taxon>metagenomes</taxon>
        <taxon>ecological metagenomes</taxon>
    </lineage>
</organism>
<sequence>MEKNNKEMKNLKKKDAKKRKKSMIRELLETVISAGIIAFIIITFIGQVTVVRGASMEPTLHDNERLVANKIIYRFETPERGEIIIFKPPLEIKRNYIKRIIGVPGDKIEIANGEIYLNDKKLEELYVKNRSYENMPPTIVPDNSFFVLGDNRPNSSDSRFWGFVPRKNVVGRAWVVFWPLNKIRLP</sequence>
<dbReference type="Gene3D" id="2.10.109.10">
    <property type="entry name" value="Umud Fragment, subunit A"/>
    <property type="match status" value="1"/>
</dbReference>
<dbReference type="InterPro" id="IPR036286">
    <property type="entry name" value="LexA/Signal_pep-like_sf"/>
</dbReference>
<accession>X1FTM5</accession>
<dbReference type="PROSITE" id="PS00761">
    <property type="entry name" value="SPASE_I_3"/>
    <property type="match status" value="1"/>
</dbReference>
<evidence type="ECO:0000256" key="6">
    <source>
        <dbReference type="SAM" id="Phobius"/>
    </source>
</evidence>
<evidence type="ECO:0000256" key="3">
    <source>
        <dbReference type="ARBA" id="ARBA00013208"/>
    </source>
</evidence>
<keyword evidence="4" id="KW-0645">Protease</keyword>
<comment type="similarity">
    <text evidence="2">Belongs to the peptidase S26 family.</text>
</comment>
<dbReference type="InterPro" id="IPR000223">
    <property type="entry name" value="Pept_S26A_signal_pept_1"/>
</dbReference>
<dbReference type="EC" id="3.4.21.89" evidence="3"/>
<dbReference type="InterPro" id="IPR019533">
    <property type="entry name" value="Peptidase_S26"/>
</dbReference>
<dbReference type="GO" id="GO:0006465">
    <property type="term" value="P:signal peptide processing"/>
    <property type="evidence" value="ECO:0007669"/>
    <property type="project" value="InterPro"/>
</dbReference>
<comment type="catalytic activity">
    <reaction evidence="1">
        <text>Cleavage of hydrophobic, N-terminal signal or leader sequences from secreted and periplasmic proteins.</text>
        <dbReference type="EC" id="3.4.21.89"/>
    </reaction>
</comment>
<comment type="caution">
    <text evidence="8">The sequence shown here is derived from an EMBL/GenBank/DDBJ whole genome shotgun (WGS) entry which is preliminary data.</text>
</comment>
<evidence type="ECO:0000256" key="1">
    <source>
        <dbReference type="ARBA" id="ARBA00000677"/>
    </source>
</evidence>
<evidence type="ECO:0000256" key="5">
    <source>
        <dbReference type="ARBA" id="ARBA00022801"/>
    </source>
</evidence>
<dbReference type="PROSITE" id="PS00760">
    <property type="entry name" value="SPASE_I_2"/>
    <property type="match status" value="1"/>
</dbReference>
<dbReference type="GO" id="GO:0009003">
    <property type="term" value="F:signal peptidase activity"/>
    <property type="evidence" value="ECO:0007669"/>
    <property type="project" value="UniProtKB-EC"/>
</dbReference>
<dbReference type="GO" id="GO:0016020">
    <property type="term" value="C:membrane"/>
    <property type="evidence" value="ECO:0007669"/>
    <property type="project" value="InterPro"/>
</dbReference>
<gene>
    <name evidence="8" type="ORF">S03H2_02206</name>
</gene>
<dbReference type="Pfam" id="PF10502">
    <property type="entry name" value="Peptidase_S26"/>
    <property type="match status" value="1"/>
</dbReference>
<keyword evidence="6" id="KW-1133">Transmembrane helix</keyword>
<dbReference type="SUPFAM" id="SSF51306">
    <property type="entry name" value="LexA/Signal peptidase"/>
    <property type="match status" value="1"/>
</dbReference>
<dbReference type="CDD" id="cd06530">
    <property type="entry name" value="S26_SPase_I"/>
    <property type="match status" value="1"/>
</dbReference>
<evidence type="ECO:0000259" key="7">
    <source>
        <dbReference type="Pfam" id="PF10502"/>
    </source>
</evidence>
<dbReference type="InterPro" id="IPR019757">
    <property type="entry name" value="Pept_S26A_signal_pept_1_Lys-AS"/>
</dbReference>
<dbReference type="PANTHER" id="PTHR43390:SF1">
    <property type="entry name" value="CHLOROPLAST PROCESSING PEPTIDASE"/>
    <property type="match status" value="1"/>
</dbReference>